<evidence type="ECO:0000256" key="2">
    <source>
        <dbReference type="ARBA" id="ARBA00022574"/>
    </source>
</evidence>
<dbReference type="AlphaFoldDB" id="A0A077S071"/>
<dbReference type="InterPro" id="IPR015943">
    <property type="entry name" value="WD40/YVTN_repeat-like_dom_sf"/>
</dbReference>
<dbReference type="Pfam" id="PF12265">
    <property type="entry name" value="CAF1C_H4-bd"/>
    <property type="match status" value="1"/>
</dbReference>
<evidence type="ECO:0000256" key="1">
    <source>
        <dbReference type="ARBA" id="ARBA00009341"/>
    </source>
</evidence>
<proteinExistence type="inferred from homology"/>
<dbReference type="InterPro" id="IPR022052">
    <property type="entry name" value="Histone-bd_RBBP4-like_N"/>
</dbReference>
<protein>
    <recommendedName>
        <fullName evidence="6">Histone-binding protein RBBP4-like N-terminal domain-containing protein</fullName>
    </recommendedName>
</protein>
<feature type="chain" id="PRO_5009743770" description="Histone-binding protein RBBP4-like N-terminal domain-containing protein" evidence="5">
    <location>
        <begin position="20"/>
        <end position="141"/>
    </location>
</feature>
<name>A0A077S071_WHEAT</name>
<dbReference type="EMBL" id="HG670306">
    <property type="protein sequence ID" value="CDM83055.1"/>
    <property type="molecule type" value="Genomic_DNA"/>
</dbReference>
<dbReference type="Gene3D" id="2.130.10.10">
    <property type="entry name" value="YVTN repeat-like/Quinoprotein amine dehydrogenase"/>
    <property type="match status" value="1"/>
</dbReference>
<reference evidence="7" key="1">
    <citation type="journal article" date="2014" name="Science">
        <title>Structural and functional partitioning of bread wheat chromosome 3B.</title>
        <authorList>
            <person name="Choulet F."/>
            <person name="Alberti A."/>
            <person name="Theil S."/>
            <person name="Glover N."/>
            <person name="Barbe V."/>
            <person name="Daron J."/>
            <person name="Pingault L."/>
            <person name="Sourdille P."/>
            <person name="Couloux A."/>
            <person name="Paux E."/>
            <person name="Leroy P."/>
            <person name="Mangenot S."/>
            <person name="Guilhot N."/>
            <person name="Le Gouis J."/>
            <person name="Balfourier F."/>
            <person name="Alaux M."/>
            <person name="Jamilloux V."/>
            <person name="Poulain J."/>
            <person name="Durand C."/>
            <person name="Bellec A."/>
            <person name="Gaspin C."/>
            <person name="Safar J."/>
            <person name="Dolezel J."/>
            <person name="Rogers J."/>
            <person name="Vandepoele K."/>
            <person name="Aury J.M."/>
            <person name="Mayer K."/>
            <person name="Berges H."/>
            <person name="Quesneville H."/>
            <person name="Wincker P."/>
            <person name="Feuillet C."/>
        </authorList>
    </citation>
    <scope>NUCLEOTIDE SEQUENCE</scope>
</reference>
<feature type="domain" description="Histone-binding protein RBBP4-like N-terminal" evidence="6">
    <location>
        <begin position="2"/>
        <end position="68"/>
    </location>
</feature>
<organism evidence="7">
    <name type="scientific">Triticum aestivum</name>
    <name type="common">Wheat</name>
    <dbReference type="NCBI Taxonomy" id="4565"/>
    <lineage>
        <taxon>Eukaryota</taxon>
        <taxon>Viridiplantae</taxon>
        <taxon>Streptophyta</taxon>
        <taxon>Embryophyta</taxon>
        <taxon>Tracheophyta</taxon>
        <taxon>Spermatophyta</taxon>
        <taxon>Magnoliopsida</taxon>
        <taxon>Liliopsida</taxon>
        <taxon>Poales</taxon>
        <taxon>Poaceae</taxon>
        <taxon>BOP clade</taxon>
        <taxon>Pooideae</taxon>
        <taxon>Triticodae</taxon>
        <taxon>Triticeae</taxon>
        <taxon>Triticinae</taxon>
        <taxon>Triticum</taxon>
    </lineage>
</organism>
<feature type="compositionally biased region" description="Low complexity" evidence="4">
    <location>
        <begin position="63"/>
        <end position="89"/>
    </location>
</feature>
<accession>A0A077S071</accession>
<dbReference type="HOGENOM" id="CLU_1828860_0_0_1"/>
<evidence type="ECO:0000256" key="5">
    <source>
        <dbReference type="SAM" id="SignalP"/>
    </source>
</evidence>
<evidence type="ECO:0000256" key="3">
    <source>
        <dbReference type="ARBA" id="ARBA00022737"/>
    </source>
</evidence>
<keyword evidence="2" id="KW-0853">WD repeat</keyword>
<feature type="region of interest" description="Disordered" evidence="4">
    <location>
        <begin position="63"/>
        <end position="100"/>
    </location>
</feature>
<evidence type="ECO:0000259" key="6">
    <source>
        <dbReference type="Pfam" id="PF12265"/>
    </source>
</evidence>
<dbReference type="InterPro" id="IPR050459">
    <property type="entry name" value="WD_repeat_RBAP46/RBAP48/MSI1"/>
</dbReference>
<sequence length="141" mass="15600">MLIWKMNTLFLYDLVITHALEWPSLTMKWLPGRIEPVGKEHSMQKMVLGTDTSDNEPNYLMLARSSSPSTVPRPTRATTTTTTPTSVASGPHPARFDASPPFPSHPPISRPLSCMGNYCRCCCPELCCVLVEFCSGLICLL</sequence>
<dbReference type="PANTHER" id="PTHR22850">
    <property type="entry name" value="WD40 REPEAT FAMILY"/>
    <property type="match status" value="1"/>
</dbReference>
<keyword evidence="3" id="KW-0677">Repeat</keyword>
<evidence type="ECO:0000256" key="4">
    <source>
        <dbReference type="SAM" id="MobiDB-lite"/>
    </source>
</evidence>
<gene>
    <name evidence="7" type="ORF">TRAES_3BF001500010CFD_c1</name>
</gene>
<evidence type="ECO:0000313" key="7">
    <source>
        <dbReference type="EMBL" id="CDM83055.1"/>
    </source>
</evidence>
<comment type="similarity">
    <text evidence="1">Belongs to the WD repeat RBAP46/RBAP48/MSI1 family.</text>
</comment>
<keyword evidence="5" id="KW-0732">Signal</keyword>
<feature type="signal peptide" evidence="5">
    <location>
        <begin position="1"/>
        <end position="19"/>
    </location>
</feature>